<name>A0A128EEH1_9BACT</name>
<evidence type="ECO:0000313" key="4">
    <source>
        <dbReference type="EMBL" id="CZE46832.1"/>
    </source>
</evidence>
<evidence type="ECO:0000259" key="3">
    <source>
        <dbReference type="Pfam" id="PF03787"/>
    </source>
</evidence>
<feature type="domain" description="CRISPR type III-associated protein" evidence="3">
    <location>
        <begin position="41"/>
        <end position="344"/>
    </location>
</feature>
<dbReference type="InterPro" id="IPR023825">
    <property type="entry name" value="CRISPR-assoc_RAMP_BGP1436"/>
</dbReference>
<dbReference type="GO" id="GO:0051607">
    <property type="term" value="P:defense response to virus"/>
    <property type="evidence" value="ECO:0007669"/>
    <property type="project" value="UniProtKB-KW"/>
</dbReference>
<gene>
    <name evidence="4" type="ORF">ERS672216_00579</name>
</gene>
<feature type="coiled-coil region" evidence="2">
    <location>
        <begin position="635"/>
        <end position="664"/>
    </location>
</feature>
<dbReference type="Pfam" id="PF03787">
    <property type="entry name" value="RAMPs"/>
    <property type="match status" value="1"/>
</dbReference>
<dbReference type="RefSeq" id="WP_075540036.1">
    <property type="nucleotide sequence ID" value="NZ_CP053844.1"/>
</dbReference>
<evidence type="ECO:0000256" key="1">
    <source>
        <dbReference type="ARBA" id="ARBA00023118"/>
    </source>
</evidence>
<reference evidence="4 5" key="1">
    <citation type="submission" date="2016-02" db="EMBL/GenBank/DDBJ databases">
        <authorList>
            <consortium name="Pathogen Informatics"/>
        </authorList>
    </citation>
    <scope>NUCLEOTIDE SEQUENCE [LARGE SCALE GENOMIC DNA]</scope>
    <source>
        <strain evidence="4 5">RC20</strain>
    </source>
</reference>
<sequence>MITAPYNFIPLNKEIFYPDWADLASHDIPFKDDKSGEIDIEIEAMSPIFVGDFRREKSKEALKFFNHEGEFYIPSSSVKGVIRSVLEIMSFSKLREESFDDKIFAVRDMTKSGNFYFKEMGKGVFCGWLSLKNGEYLLQECGELSRISQKDIDEKFGIEFSKHFKKPDYDKDKKEQKTAKFKYDLFCKLTNRKQLKHKFTYNKNDYDRKIYKFDGNGKEGTLVFTGQPSARVENQNGKNSGKIYEFIFFDPKVVDVDENVVSKNVIKNFKFAYFDGRNTEPKESDDWRYWKKKLEKKEKIPVFFQKDDGGNIKYLGLSYLFKIMYKHSRSKGVKQDYKNQKLDLAQTIFGFVDKASNKALKGRVYFSHFKAKKPKECEVKKETLASPKASYYPTYIKQNGNEVKTYMDDDFEISGRKRYPIHKDDKPFSNEGDSENTQTKFIPLEKGSKFKGKLRYHNLKKCELGAVLSALTFHDTPNAYHNIGLAKPLGYGKVKITIKTDDAKFSKNDLAECLKEFELEMLANIQDWDKSNQIKELLSMAIEPNSDSHLKYMELKHFAEHKKELHKNGCQIFFKSYSQIENSKTVCLKITATKEEIENKKAEKKEKRIWESLKKDGNIDAIQSYQNKNPNSKFLSDIEATIKKLLCQKENEKLELENKKAEEKWARKPTDLKQLKEFLTNFIETYPDTFFGVQARNELENLENYQPQKKTKATFDDLLSAETLDDLACLLKKIATPEAPVLNQNELDKLYETIENLYNKANAKTKKRFIKSINSSYHIKRILGHNMVEKISKI</sequence>
<dbReference type="EMBL" id="FIZP01000001">
    <property type="protein sequence ID" value="CZE46832.1"/>
    <property type="molecule type" value="Genomic_DNA"/>
</dbReference>
<dbReference type="InterPro" id="IPR005537">
    <property type="entry name" value="RAMP_III_fam"/>
</dbReference>
<protein>
    <submittedName>
        <fullName evidence="4">CRISPR-associated protein</fullName>
    </submittedName>
</protein>
<keyword evidence="5" id="KW-1185">Reference proteome</keyword>
<evidence type="ECO:0000256" key="2">
    <source>
        <dbReference type="SAM" id="Coils"/>
    </source>
</evidence>
<dbReference type="NCBIfam" id="TIGR03986">
    <property type="entry name" value="TIGR03986 family CRISPR-associated RAMP protein"/>
    <property type="match status" value="1"/>
</dbReference>
<keyword evidence="2" id="KW-0175">Coiled coil</keyword>
<organism evidence="4 5">
    <name type="scientific">Campylobacter geochelonis</name>
    <dbReference type="NCBI Taxonomy" id="1780362"/>
    <lineage>
        <taxon>Bacteria</taxon>
        <taxon>Pseudomonadati</taxon>
        <taxon>Campylobacterota</taxon>
        <taxon>Epsilonproteobacteria</taxon>
        <taxon>Campylobacterales</taxon>
        <taxon>Campylobacteraceae</taxon>
        <taxon>Campylobacter</taxon>
    </lineage>
</organism>
<dbReference type="CDD" id="cd09726">
    <property type="entry name" value="RAMP_I_III"/>
    <property type="match status" value="1"/>
</dbReference>
<proteinExistence type="predicted"/>
<keyword evidence="1" id="KW-0051">Antiviral defense</keyword>
<dbReference type="AlphaFoldDB" id="A0A128EEH1"/>
<accession>A0A128EEH1</accession>
<evidence type="ECO:0000313" key="5">
    <source>
        <dbReference type="Proteomes" id="UP000069632"/>
    </source>
</evidence>
<dbReference type="Proteomes" id="UP000069632">
    <property type="component" value="Unassembled WGS sequence"/>
</dbReference>